<organism evidence="3 4">
    <name type="scientific">Meganyctiphanes norvegica</name>
    <name type="common">Northern krill</name>
    <name type="synonym">Thysanopoda norvegica</name>
    <dbReference type="NCBI Taxonomy" id="48144"/>
    <lineage>
        <taxon>Eukaryota</taxon>
        <taxon>Metazoa</taxon>
        <taxon>Ecdysozoa</taxon>
        <taxon>Arthropoda</taxon>
        <taxon>Crustacea</taxon>
        <taxon>Multicrustacea</taxon>
        <taxon>Malacostraca</taxon>
        <taxon>Eumalacostraca</taxon>
        <taxon>Eucarida</taxon>
        <taxon>Euphausiacea</taxon>
        <taxon>Euphausiidae</taxon>
        <taxon>Meganyctiphanes</taxon>
    </lineage>
</organism>
<dbReference type="GO" id="GO:0006749">
    <property type="term" value="P:glutathione metabolic process"/>
    <property type="evidence" value="ECO:0007669"/>
    <property type="project" value="TreeGrafter"/>
</dbReference>
<name>A0AAV2SLG2_MEGNR</name>
<gene>
    <name evidence="3" type="ORF">MNOR_LOCUS39050</name>
</gene>
<dbReference type="PROSITE" id="PS50404">
    <property type="entry name" value="GST_NTER"/>
    <property type="match status" value="1"/>
</dbReference>
<dbReference type="GO" id="GO:0004364">
    <property type="term" value="F:glutathione transferase activity"/>
    <property type="evidence" value="ECO:0007669"/>
    <property type="project" value="TreeGrafter"/>
</dbReference>
<dbReference type="InterPro" id="IPR036249">
    <property type="entry name" value="Thioredoxin-like_sf"/>
</dbReference>
<dbReference type="SFLD" id="SFLDS00019">
    <property type="entry name" value="Glutathione_Transferase_(cytos"/>
    <property type="match status" value="1"/>
</dbReference>
<dbReference type="AlphaFoldDB" id="A0AAV2SLG2"/>
<protein>
    <recommendedName>
        <fullName evidence="2">GST N-terminal domain-containing protein</fullName>
    </recommendedName>
</protein>
<dbReference type="InterPro" id="IPR040079">
    <property type="entry name" value="Glutathione_S-Trfase"/>
</dbReference>
<keyword evidence="4" id="KW-1185">Reference proteome</keyword>
<sequence>MGQNHSAKYSLPRTPPVAADASSMPSTDLVPPVAADASVMPSTDLVPPVVEAASGMPSTDLVLYINHMSQPSRALTLLARALDLEYTETEIDLLKGEHKNEAYSKILPFGTVPAFKDGDITIVESCAALRYIASKYDTSGKWYPDDFAARIRVDQFLDWHHTTLRKHGVGYFRNLVSYPLLTVNETDSHGAKAEKKKLNQVNNPI</sequence>
<evidence type="ECO:0000313" key="3">
    <source>
        <dbReference type="EMBL" id="CAL4220604.1"/>
    </source>
</evidence>
<dbReference type="PANTHER" id="PTHR43917:SF8">
    <property type="entry name" value="GH16740P-RELATED"/>
    <property type="match status" value="1"/>
</dbReference>
<evidence type="ECO:0000313" key="4">
    <source>
        <dbReference type="Proteomes" id="UP001497623"/>
    </source>
</evidence>
<dbReference type="InterPro" id="IPR051369">
    <property type="entry name" value="GST_Theta"/>
</dbReference>
<dbReference type="EMBL" id="CAXKWB010096249">
    <property type="protein sequence ID" value="CAL4220604.1"/>
    <property type="molecule type" value="Genomic_DNA"/>
</dbReference>
<dbReference type="PANTHER" id="PTHR43917">
    <property type="match status" value="1"/>
</dbReference>
<dbReference type="GO" id="GO:0005737">
    <property type="term" value="C:cytoplasm"/>
    <property type="evidence" value="ECO:0007669"/>
    <property type="project" value="TreeGrafter"/>
</dbReference>
<feature type="region of interest" description="Disordered" evidence="1">
    <location>
        <begin position="1"/>
        <end position="26"/>
    </location>
</feature>
<proteinExistence type="predicted"/>
<dbReference type="SFLD" id="SFLDG00358">
    <property type="entry name" value="Main_(cytGST)"/>
    <property type="match status" value="1"/>
</dbReference>
<dbReference type="InterPro" id="IPR036282">
    <property type="entry name" value="Glutathione-S-Trfase_C_sf"/>
</dbReference>
<dbReference type="Gene3D" id="3.40.30.10">
    <property type="entry name" value="Glutaredoxin"/>
    <property type="match status" value="1"/>
</dbReference>
<dbReference type="InterPro" id="IPR004045">
    <property type="entry name" value="Glutathione_S-Trfase_N"/>
</dbReference>
<feature type="domain" description="GST N-terminal" evidence="2">
    <location>
        <begin position="59"/>
        <end position="140"/>
    </location>
</feature>
<comment type="caution">
    <text evidence="3">The sequence shown here is derived from an EMBL/GenBank/DDBJ whole genome shotgun (WGS) entry which is preliminary data.</text>
</comment>
<evidence type="ECO:0000256" key="1">
    <source>
        <dbReference type="SAM" id="MobiDB-lite"/>
    </source>
</evidence>
<dbReference type="Gene3D" id="1.20.1050.10">
    <property type="match status" value="1"/>
</dbReference>
<accession>A0AAV2SLG2</accession>
<reference evidence="3 4" key="1">
    <citation type="submission" date="2024-05" db="EMBL/GenBank/DDBJ databases">
        <authorList>
            <person name="Wallberg A."/>
        </authorList>
    </citation>
    <scope>NUCLEOTIDE SEQUENCE [LARGE SCALE GENOMIC DNA]</scope>
</reference>
<dbReference type="SUPFAM" id="SSF47616">
    <property type="entry name" value="GST C-terminal domain-like"/>
    <property type="match status" value="1"/>
</dbReference>
<evidence type="ECO:0000259" key="2">
    <source>
        <dbReference type="PROSITE" id="PS50404"/>
    </source>
</evidence>
<dbReference type="SUPFAM" id="SSF52833">
    <property type="entry name" value="Thioredoxin-like"/>
    <property type="match status" value="1"/>
</dbReference>
<dbReference type="Proteomes" id="UP001497623">
    <property type="component" value="Unassembled WGS sequence"/>
</dbReference>
<dbReference type="Pfam" id="PF02798">
    <property type="entry name" value="GST_N"/>
    <property type="match status" value="1"/>
</dbReference>
<feature type="non-terminal residue" evidence="3">
    <location>
        <position position="205"/>
    </location>
</feature>